<accession>A0A162UQ12</accession>
<proteinExistence type="predicted"/>
<keyword evidence="1" id="KW-0472">Membrane</keyword>
<feature type="transmembrane region" description="Helical" evidence="1">
    <location>
        <begin position="21"/>
        <end position="45"/>
    </location>
</feature>
<evidence type="ECO:0000256" key="1">
    <source>
        <dbReference type="SAM" id="Phobius"/>
    </source>
</evidence>
<dbReference type="EMBL" id="LWAE01000001">
    <property type="protein sequence ID" value="KZL94167.1"/>
    <property type="molecule type" value="Genomic_DNA"/>
</dbReference>
<gene>
    <name evidence="2" type="ORF">CLMAG_12200</name>
</gene>
<keyword evidence="3" id="KW-1185">Reference proteome</keyword>
<protein>
    <submittedName>
        <fullName evidence="2">Uncharacterized protein</fullName>
    </submittedName>
</protein>
<dbReference type="RefSeq" id="WP_161486936.1">
    <property type="nucleotide sequence ID" value="NZ_FQXL01000009.1"/>
</dbReference>
<organism evidence="2 3">
    <name type="scientific">Clostridium magnum DSM 2767</name>
    <dbReference type="NCBI Taxonomy" id="1121326"/>
    <lineage>
        <taxon>Bacteria</taxon>
        <taxon>Bacillati</taxon>
        <taxon>Bacillota</taxon>
        <taxon>Clostridia</taxon>
        <taxon>Eubacteriales</taxon>
        <taxon>Clostridiaceae</taxon>
        <taxon>Clostridium</taxon>
    </lineage>
</organism>
<dbReference type="PATRIC" id="fig|1121326.3.peg.1187"/>
<keyword evidence="1" id="KW-1133">Transmembrane helix</keyword>
<reference evidence="2 3" key="1">
    <citation type="submission" date="2016-04" db="EMBL/GenBank/DDBJ databases">
        <title>Genome sequence of Clostridium magnum DSM 2767.</title>
        <authorList>
            <person name="Poehlein A."/>
            <person name="Uhlig R."/>
            <person name="Fischer R."/>
            <person name="Bahl H."/>
            <person name="Daniel R."/>
        </authorList>
    </citation>
    <scope>NUCLEOTIDE SEQUENCE [LARGE SCALE GENOMIC DNA]</scope>
    <source>
        <strain evidence="2 3">DSM 2767</strain>
    </source>
</reference>
<dbReference type="Proteomes" id="UP000076603">
    <property type="component" value="Unassembled WGS sequence"/>
</dbReference>
<dbReference type="AlphaFoldDB" id="A0A162UQ12"/>
<comment type="caution">
    <text evidence="2">The sequence shown here is derived from an EMBL/GenBank/DDBJ whole genome shotgun (WGS) entry which is preliminary data.</text>
</comment>
<dbReference type="OrthoDB" id="1928151at2"/>
<name>A0A162UQ12_9CLOT</name>
<evidence type="ECO:0000313" key="2">
    <source>
        <dbReference type="EMBL" id="KZL94167.1"/>
    </source>
</evidence>
<keyword evidence="1" id="KW-0812">Transmembrane</keyword>
<evidence type="ECO:0000313" key="3">
    <source>
        <dbReference type="Proteomes" id="UP000076603"/>
    </source>
</evidence>
<sequence length="48" mass="5695">MMRHKTMKYMFKRHHMNCLNNCEKMCIAGIIGISFIRGIMVGMYLGRK</sequence>